<dbReference type="GO" id="GO:0003677">
    <property type="term" value="F:DNA binding"/>
    <property type="evidence" value="ECO:0007669"/>
    <property type="project" value="UniProtKB-KW"/>
</dbReference>
<gene>
    <name evidence="7" type="ORF">EIG99_05780</name>
    <name evidence="6" type="ORF">I6J05_10775</name>
</gene>
<dbReference type="GO" id="GO:0007059">
    <property type="term" value="P:chromosome segregation"/>
    <property type="evidence" value="ECO:0007669"/>
    <property type="project" value="UniProtKB-KW"/>
</dbReference>
<evidence type="ECO:0000256" key="1">
    <source>
        <dbReference type="ARBA" id="ARBA00004453"/>
    </source>
</evidence>
<evidence type="ECO:0000313" key="7">
    <source>
        <dbReference type="EMBL" id="RZI02666.1"/>
    </source>
</evidence>
<dbReference type="InterPro" id="IPR041468">
    <property type="entry name" value="HTH_ParB/Spo0J"/>
</dbReference>
<dbReference type="FunFam" id="3.90.1530.30:FF:000001">
    <property type="entry name" value="Chromosome partitioning protein ParB"/>
    <property type="match status" value="1"/>
</dbReference>
<dbReference type="OrthoDB" id="9802051at2"/>
<evidence type="ECO:0000313" key="6">
    <source>
        <dbReference type="EMBL" id="QQS82376.1"/>
    </source>
</evidence>
<evidence type="ECO:0000313" key="8">
    <source>
        <dbReference type="Proteomes" id="UP000293854"/>
    </source>
</evidence>
<comment type="subcellular location">
    <subcellularLocation>
        <location evidence="1">Cytoplasm</location>
        <location evidence="1">Nucleoid</location>
    </subcellularLocation>
</comment>
<evidence type="ECO:0000259" key="5">
    <source>
        <dbReference type="PROSITE" id="PS50943"/>
    </source>
</evidence>
<dbReference type="FunFam" id="1.10.10.2830:FF:000001">
    <property type="entry name" value="Chromosome partitioning protein ParB"/>
    <property type="match status" value="1"/>
</dbReference>
<evidence type="ECO:0000256" key="4">
    <source>
        <dbReference type="ARBA" id="ARBA00023125"/>
    </source>
</evidence>
<dbReference type="Pfam" id="PF23552">
    <property type="entry name" value="ParB_C"/>
    <property type="match status" value="1"/>
</dbReference>
<proteinExistence type="inferred from homology"/>
<dbReference type="Pfam" id="PF02195">
    <property type="entry name" value="ParB_N"/>
    <property type="match status" value="1"/>
</dbReference>
<reference evidence="7 8" key="1">
    <citation type="submission" date="2018-11" db="EMBL/GenBank/DDBJ databases">
        <title>Genomic profiling of Staphylococcus species from a Poultry farm system in KwaZulu-Natal, South Africa.</title>
        <authorList>
            <person name="Amoako D.G."/>
            <person name="Somboro A.M."/>
            <person name="Abia A.L.K."/>
            <person name="Bester L.A."/>
            <person name="Essack S.Y."/>
        </authorList>
    </citation>
    <scope>NUCLEOTIDE SEQUENCE [LARGE SCALE GENOMIC DNA]</scope>
    <source>
        <strain evidence="7 8">SA11</strain>
    </source>
</reference>
<dbReference type="InterPro" id="IPR004437">
    <property type="entry name" value="ParB/RepB/Spo0J"/>
</dbReference>
<dbReference type="KEGG" id="scv:A4G25_07750"/>
<organism evidence="7 8">
    <name type="scientific">Staphylococcus condimenti</name>
    <dbReference type="NCBI Taxonomy" id="70255"/>
    <lineage>
        <taxon>Bacteria</taxon>
        <taxon>Bacillati</taxon>
        <taxon>Bacillota</taxon>
        <taxon>Bacilli</taxon>
        <taxon>Bacillales</taxon>
        <taxon>Staphylococcaceae</taxon>
        <taxon>Staphylococcus</taxon>
    </lineage>
</organism>
<dbReference type="SUPFAM" id="SSF110849">
    <property type="entry name" value="ParB/Sulfiredoxin"/>
    <property type="match status" value="1"/>
</dbReference>
<dbReference type="EMBL" id="RQTE01000092">
    <property type="protein sequence ID" value="RZI02666.1"/>
    <property type="molecule type" value="Genomic_DNA"/>
</dbReference>
<accession>A0A143PBA0</accession>
<dbReference type="InterPro" id="IPR001387">
    <property type="entry name" value="Cro/C1-type_HTH"/>
</dbReference>
<dbReference type="PROSITE" id="PS50943">
    <property type="entry name" value="HTH_CROC1"/>
    <property type="match status" value="1"/>
</dbReference>
<reference evidence="6 9" key="2">
    <citation type="submission" date="2021-01" db="EMBL/GenBank/DDBJ databases">
        <title>FDA dAtabase for Regulatory Grade micrObial Sequences (FDA-ARGOS): Supporting development and validation of Infectious Disease Dx tests.</title>
        <authorList>
            <person name="Sproer C."/>
            <person name="Gronow S."/>
            <person name="Severitt S."/>
            <person name="Schroder I."/>
            <person name="Tallon L."/>
            <person name="Sadzewicz L."/>
            <person name="Zhao X."/>
            <person name="Boylan J."/>
            <person name="Ott S."/>
            <person name="Bowen H."/>
            <person name="Vavikolanu K."/>
            <person name="Mehta A."/>
            <person name="Aluvathingal J."/>
            <person name="Nadendla S."/>
            <person name="Lowell S."/>
            <person name="Myers T."/>
            <person name="Yan Y."/>
            <person name="Sichtig H."/>
        </authorList>
    </citation>
    <scope>NUCLEOTIDE SEQUENCE [LARGE SCALE GENOMIC DNA]</scope>
    <source>
        <strain evidence="6 9">FDAARGOS_1148</strain>
    </source>
</reference>
<sequence length="271" mass="31639">MSDNKHEQHAQVEEILLKDIRPNPYQPRKHFEEARLEDLAASINEHGVLQPIILRKTVRGYHIVVGERRFRASQKAGKTHIPAIVKEMTEADMMELAIIENLQREDLNAVEEAESYRKLMDDLQLTQKEVATRLGKSRPYIANMLRLLNLPTDITQYIKEGKLSGAHGRTLLMLKDEKMMKRTAKQAIHEAWSVRCLEKYVSELTSDEKKEKPEKQQTKKPRLIQREERRLKERYGTNVAITTKRNKGQITFEFTSEEEFMRLIEAFNGES</sequence>
<keyword evidence="9" id="KW-1185">Reference proteome</keyword>
<dbReference type="EMBL" id="CP068073">
    <property type="protein sequence ID" value="QQS82376.1"/>
    <property type="molecule type" value="Genomic_DNA"/>
</dbReference>
<dbReference type="GO" id="GO:0005694">
    <property type="term" value="C:chromosome"/>
    <property type="evidence" value="ECO:0007669"/>
    <property type="project" value="TreeGrafter"/>
</dbReference>
<dbReference type="InterPro" id="IPR050336">
    <property type="entry name" value="Chromosome_partition/occlusion"/>
</dbReference>
<dbReference type="InterPro" id="IPR036086">
    <property type="entry name" value="ParB/Sulfiredoxin_sf"/>
</dbReference>
<dbReference type="GeneID" id="93727757"/>
<dbReference type="InterPro" id="IPR057240">
    <property type="entry name" value="ParB_dimer_C"/>
</dbReference>
<dbReference type="RefSeq" id="WP_047131973.1">
    <property type="nucleotide sequence ID" value="NZ_CP015114.1"/>
</dbReference>
<dbReference type="GO" id="GO:0045881">
    <property type="term" value="P:positive regulation of sporulation resulting in formation of a cellular spore"/>
    <property type="evidence" value="ECO:0007669"/>
    <property type="project" value="TreeGrafter"/>
</dbReference>
<dbReference type="Proteomes" id="UP000595942">
    <property type="component" value="Chromosome"/>
</dbReference>
<keyword evidence="3" id="KW-0159">Chromosome partition</keyword>
<dbReference type="SUPFAM" id="SSF109709">
    <property type="entry name" value="KorB DNA-binding domain-like"/>
    <property type="match status" value="1"/>
</dbReference>
<dbReference type="Proteomes" id="UP000293854">
    <property type="component" value="Unassembled WGS sequence"/>
</dbReference>
<dbReference type="PANTHER" id="PTHR33375:SF1">
    <property type="entry name" value="CHROMOSOME-PARTITIONING PROTEIN PARB-RELATED"/>
    <property type="match status" value="1"/>
</dbReference>
<dbReference type="Gene3D" id="3.90.1530.30">
    <property type="match status" value="1"/>
</dbReference>
<feature type="domain" description="HTH cro/C1-type" evidence="5">
    <location>
        <begin position="117"/>
        <end position="146"/>
    </location>
</feature>
<comment type="similarity">
    <text evidence="2">Belongs to the ParB family.</text>
</comment>
<dbReference type="NCBIfam" id="TIGR00180">
    <property type="entry name" value="parB_part"/>
    <property type="match status" value="1"/>
</dbReference>
<dbReference type="Pfam" id="PF17762">
    <property type="entry name" value="HTH_ParB"/>
    <property type="match status" value="1"/>
</dbReference>
<evidence type="ECO:0000313" key="9">
    <source>
        <dbReference type="Proteomes" id="UP000595942"/>
    </source>
</evidence>
<dbReference type="CDD" id="cd16393">
    <property type="entry name" value="SPO0J_N"/>
    <property type="match status" value="1"/>
</dbReference>
<protein>
    <submittedName>
        <fullName evidence="7">ParB/RepB/Spo0J family partition protein</fullName>
    </submittedName>
</protein>
<evidence type="ECO:0000256" key="3">
    <source>
        <dbReference type="ARBA" id="ARBA00022829"/>
    </source>
</evidence>
<dbReference type="Gene3D" id="1.10.10.2830">
    <property type="match status" value="1"/>
</dbReference>
<evidence type="ECO:0000256" key="2">
    <source>
        <dbReference type="ARBA" id="ARBA00006295"/>
    </source>
</evidence>
<dbReference type="AlphaFoldDB" id="A0A143PBA0"/>
<dbReference type="GO" id="GO:0009295">
    <property type="term" value="C:nucleoid"/>
    <property type="evidence" value="ECO:0007669"/>
    <property type="project" value="UniProtKB-SubCell"/>
</dbReference>
<dbReference type="InterPro" id="IPR003115">
    <property type="entry name" value="ParB_N"/>
</dbReference>
<name>A0A143PBA0_9STAP</name>
<keyword evidence="4" id="KW-0238">DNA-binding</keyword>
<dbReference type="SMART" id="SM00470">
    <property type="entry name" value="ParB"/>
    <property type="match status" value="1"/>
</dbReference>
<dbReference type="PANTHER" id="PTHR33375">
    <property type="entry name" value="CHROMOSOME-PARTITIONING PROTEIN PARB-RELATED"/>
    <property type="match status" value="1"/>
</dbReference>